<proteinExistence type="predicted"/>
<evidence type="ECO:0000313" key="2">
    <source>
        <dbReference type="Proteomes" id="UP000324800"/>
    </source>
</evidence>
<dbReference type="Proteomes" id="UP000324800">
    <property type="component" value="Unassembled WGS sequence"/>
</dbReference>
<name>A0A5J4WUQ9_9EUKA</name>
<dbReference type="EMBL" id="SNRW01000883">
    <property type="protein sequence ID" value="KAA6398777.1"/>
    <property type="molecule type" value="Genomic_DNA"/>
</dbReference>
<sequence>MEIDQHYSQNETEKALSCKTERLKFNDDNEEDNSSRFKLVECKTQNELSIVIDKDTTTYDNDNGCSTQLMGSTLKREQEMIAMAHGTWNKRQAKLTSYNREIKATTQGLRSFAKVLKNSQVQSIATRSDNSIEIFDIKKWRAAKSLKNVIKQLRQTTEKLGIQIQITLLLRVKSKIADALS</sequence>
<gene>
    <name evidence="1" type="ORF">EZS28_005689</name>
</gene>
<comment type="caution">
    <text evidence="1">The sequence shown here is derived from an EMBL/GenBank/DDBJ whole genome shotgun (WGS) entry which is preliminary data.</text>
</comment>
<dbReference type="AlphaFoldDB" id="A0A5J4WUQ9"/>
<organism evidence="1 2">
    <name type="scientific">Streblomastix strix</name>
    <dbReference type="NCBI Taxonomy" id="222440"/>
    <lineage>
        <taxon>Eukaryota</taxon>
        <taxon>Metamonada</taxon>
        <taxon>Preaxostyla</taxon>
        <taxon>Oxymonadida</taxon>
        <taxon>Streblomastigidae</taxon>
        <taxon>Streblomastix</taxon>
    </lineage>
</organism>
<reference evidence="1 2" key="1">
    <citation type="submission" date="2019-03" db="EMBL/GenBank/DDBJ databases">
        <title>Single cell metagenomics reveals metabolic interactions within the superorganism composed of flagellate Streblomastix strix and complex community of Bacteroidetes bacteria on its surface.</title>
        <authorList>
            <person name="Treitli S.C."/>
            <person name="Kolisko M."/>
            <person name="Husnik F."/>
            <person name="Keeling P."/>
            <person name="Hampl V."/>
        </authorList>
    </citation>
    <scope>NUCLEOTIDE SEQUENCE [LARGE SCALE GENOMIC DNA]</scope>
    <source>
        <strain evidence="1">ST1C</strain>
    </source>
</reference>
<accession>A0A5J4WUQ9</accession>
<evidence type="ECO:0000313" key="1">
    <source>
        <dbReference type="EMBL" id="KAA6398777.1"/>
    </source>
</evidence>
<protein>
    <submittedName>
        <fullName evidence="1">Uncharacterized protein</fullName>
    </submittedName>
</protein>